<dbReference type="OrthoDB" id="7545296at2"/>
<protein>
    <submittedName>
        <fullName evidence="1">VOC family protein</fullName>
    </submittedName>
</protein>
<dbReference type="Proteomes" id="UP000282837">
    <property type="component" value="Unassembled WGS sequence"/>
</dbReference>
<organism evidence="1 2">
    <name type="scientific">Novosphingobium umbonatum</name>
    <dbReference type="NCBI Taxonomy" id="1908524"/>
    <lineage>
        <taxon>Bacteria</taxon>
        <taxon>Pseudomonadati</taxon>
        <taxon>Pseudomonadota</taxon>
        <taxon>Alphaproteobacteria</taxon>
        <taxon>Sphingomonadales</taxon>
        <taxon>Sphingomonadaceae</taxon>
        <taxon>Novosphingobium</taxon>
    </lineage>
</organism>
<gene>
    <name evidence="1" type="ORF">EOE18_02885</name>
</gene>
<evidence type="ECO:0000313" key="2">
    <source>
        <dbReference type="Proteomes" id="UP000282837"/>
    </source>
</evidence>
<dbReference type="SUPFAM" id="SSF54593">
    <property type="entry name" value="Glyoxalase/Bleomycin resistance protein/Dihydroxybiphenyl dioxygenase"/>
    <property type="match status" value="2"/>
</dbReference>
<comment type="caution">
    <text evidence="1">The sequence shown here is derived from an EMBL/GenBank/DDBJ whole genome shotgun (WGS) entry which is preliminary data.</text>
</comment>
<accession>A0A437NAH4</accession>
<dbReference type="EMBL" id="SACO01000002">
    <property type="protein sequence ID" value="RVU06921.1"/>
    <property type="molecule type" value="Genomic_DNA"/>
</dbReference>
<dbReference type="Gene3D" id="3.10.180.10">
    <property type="entry name" value="2,3-Dihydroxybiphenyl 1,2-Dioxygenase, domain 1"/>
    <property type="match status" value="1"/>
</dbReference>
<dbReference type="AlphaFoldDB" id="A0A437NAH4"/>
<proteinExistence type="predicted"/>
<dbReference type="InterPro" id="IPR029068">
    <property type="entry name" value="Glyas_Bleomycin-R_OHBP_Dase"/>
</dbReference>
<evidence type="ECO:0000313" key="1">
    <source>
        <dbReference type="EMBL" id="RVU06921.1"/>
    </source>
</evidence>
<keyword evidence="2" id="KW-1185">Reference proteome</keyword>
<sequence>MTLLSCATLVVADVAAAAARYVEWMGYAVVEQGVVSEALAALWLSPASAGKPYALLQPASGAQTFLRFVEGTPVKGYEPIRTYGWAATELCVTDVMAVNDQMIASPFEVIGPPKNLDGFATVKPMQVKGADKEVVYLTQMLVSGPEHGLPTARSLVDRPFIMVLACPDLRHTTAWFRDVLGLEVIEPVAIHYSMISKSFNLPKGEKVELVTVKWQGEVFIELDQYPAAATIRDKAEGELPPGVAITSMIHPDFARLDGHWAVEPVVMDGPLYAGRRVGMLTTPEGALLEVIEA</sequence>
<dbReference type="RefSeq" id="WP_127706052.1">
    <property type="nucleotide sequence ID" value="NZ_SACO01000002.1"/>
</dbReference>
<name>A0A437NAH4_9SPHN</name>
<reference evidence="1 2" key="1">
    <citation type="submission" date="2019-01" db="EMBL/GenBank/DDBJ databases">
        <authorList>
            <person name="Chen W.-M."/>
        </authorList>
    </citation>
    <scope>NUCLEOTIDE SEQUENCE [LARGE SCALE GENOMIC DNA]</scope>
    <source>
        <strain evidence="1 2">FSY-9</strain>
    </source>
</reference>